<keyword evidence="1" id="KW-0472">Membrane</keyword>
<dbReference type="EMBL" id="CP023692">
    <property type="protein sequence ID" value="QEV44038.1"/>
    <property type="molecule type" value="Genomic_DNA"/>
</dbReference>
<dbReference type="Proteomes" id="UP000325563">
    <property type="component" value="Chromosome"/>
</dbReference>
<dbReference type="AlphaFoldDB" id="A0A5J6J960"/>
<evidence type="ECO:0000313" key="3">
    <source>
        <dbReference type="Proteomes" id="UP000325563"/>
    </source>
</evidence>
<feature type="transmembrane region" description="Helical" evidence="1">
    <location>
        <begin position="139"/>
        <end position="166"/>
    </location>
</feature>
<evidence type="ECO:0008006" key="4">
    <source>
        <dbReference type="Google" id="ProtNLM"/>
    </source>
</evidence>
<keyword evidence="1" id="KW-0812">Transmembrane</keyword>
<accession>A0A5J6J960</accession>
<feature type="transmembrane region" description="Helical" evidence="1">
    <location>
        <begin position="53"/>
        <end position="77"/>
    </location>
</feature>
<keyword evidence="3" id="KW-1185">Reference proteome</keyword>
<feature type="transmembrane region" description="Helical" evidence="1">
    <location>
        <begin position="20"/>
        <end position="41"/>
    </location>
</feature>
<protein>
    <recommendedName>
        <fullName evidence="4">DUF4386 family protein</fullName>
    </recommendedName>
</protein>
<evidence type="ECO:0000256" key="1">
    <source>
        <dbReference type="SAM" id="Phobius"/>
    </source>
</evidence>
<sequence length="189" mass="19689">MTAYGLIRLTDGEHGPGAAWSAGHLFFLTAVLCFVPVVLGLRRTAAAERGPGGRGLAAAGAVTALLGAATVVAQAVIDLVAGFLSEDREAMREIFRRVKSHAGVEPAVYTVGPLLFYVGLLLLLTQLAALRRTAAWRPLAVVAGIVATGLSLDLLPLAGLLFLLAFGPLGRQVEEADRRRLTATAAPGR</sequence>
<feature type="transmembrane region" description="Helical" evidence="1">
    <location>
        <begin position="107"/>
        <end position="127"/>
    </location>
</feature>
<reference evidence="2 3" key="1">
    <citation type="submission" date="2017-09" db="EMBL/GenBank/DDBJ databases">
        <authorList>
            <person name="Lee N."/>
            <person name="Cho B.-K."/>
        </authorList>
    </citation>
    <scope>NUCLEOTIDE SEQUENCE [LARGE SCALE GENOMIC DNA]</scope>
    <source>
        <strain evidence="2 3">ATCC 27476</strain>
    </source>
</reference>
<dbReference type="KEGG" id="svn:CP980_02195"/>
<gene>
    <name evidence="2" type="ORF">CP980_02195</name>
</gene>
<organism evidence="2 3">
    <name type="scientific">Streptomyces vinaceus</name>
    <dbReference type="NCBI Taxonomy" id="1960"/>
    <lineage>
        <taxon>Bacteria</taxon>
        <taxon>Bacillati</taxon>
        <taxon>Actinomycetota</taxon>
        <taxon>Actinomycetes</taxon>
        <taxon>Kitasatosporales</taxon>
        <taxon>Streptomycetaceae</taxon>
        <taxon>Streptomyces</taxon>
    </lineage>
</organism>
<name>A0A5J6J960_STRVI</name>
<proteinExistence type="predicted"/>
<evidence type="ECO:0000313" key="2">
    <source>
        <dbReference type="EMBL" id="QEV44038.1"/>
    </source>
</evidence>
<keyword evidence="1" id="KW-1133">Transmembrane helix</keyword>